<name>A0A6P8YV90_THRPL</name>
<protein>
    <submittedName>
        <fullName evidence="4 5">Uncharacterized protein LOC117645390</fullName>
    </submittedName>
</protein>
<feature type="compositionally biased region" description="Polar residues" evidence="2">
    <location>
        <begin position="414"/>
        <end position="423"/>
    </location>
</feature>
<evidence type="ECO:0000313" key="4">
    <source>
        <dbReference type="RefSeq" id="XP_034241448.1"/>
    </source>
</evidence>
<feature type="compositionally biased region" description="Polar residues" evidence="2">
    <location>
        <begin position="759"/>
        <end position="770"/>
    </location>
</feature>
<organism evidence="5">
    <name type="scientific">Thrips palmi</name>
    <name type="common">Melon thrips</name>
    <dbReference type="NCBI Taxonomy" id="161013"/>
    <lineage>
        <taxon>Eukaryota</taxon>
        <taxon>Metazoa</taxon>
        <taxon>Ecdysozoa</taxon>
        <taxon>Arthropoda</taxon>
        <taxon>Hexapoda</taxon>
        <taxon>Insecta</taxon>
        <taxon>Pterygota</taxon>
        <taxon>Neoptera</taxon>
        <taxon>Paraneoptera</taxon>
        <taxon>Thysanoptera</taxon>
        <taxon>Terebrantia</taxon>
        <taxon>Thripoidea</taxon>
        <taxon>Thripidae</taxon>
        <taxon>Thrips</taxon>
    </lineage>
</organism>
<feature type="region of interest" description="Disordered" evidence="2">
    <location>
        <begin position="515"/>
        <end position="589"/>
    </location>
</feature>
<evidence type="ECO:0000313" key="3">
    <source>
        <dbReference type="Proteomes" id="UP000515158"/>
    </source>
</evidence>
<dbReference type="OrthoDB" id="206339at2759"/>
<dbReference type="AlphaFoldDB" id="A0A6P8YV90"/>
<dbReference type="RefSeq" id="XP_034241448.1">
    <property type="nucleotide sequence ID" value="XM_034385557.1"/>
</dbReference>
<feature type="coiled-coil region" evidence="1">
    <location>
        <begin position="305"/>
        <end position="390"/>
    </location>
</feature>
<dbReference type="PROSITE" id="PS50896">
    <property type="entry name" value="LISH"/>
    <property type="match status" value="1"/>
</dbReference>
<proteinExistence type="predicted"/>
<dbReference type="InterPro" id="IPR006594">
    <property type="entry name" value="LisH"/>
</dbReference>
<evidence type="ECO:0000256" key="2">
    <source>
        <dbReference type="SAM" id="MobiDB-lite"/>
    </source>
</evidence>
<feature type="region of interest" description="Disordered" evidence="2">
    <location>
        <begin position="754"/>
        <end position="773"/>
    </location>
</feature>
<reference evidence="4 5" key="1">
    <citation type="submission" date="2025-04" db="UniProtKB">
        <authorList>
            <consortium name="RefSeq"/>
        </authorList>
    </citation>
    <scope>IDENTIFICATION</scope>
    <source>
        <tissue evidence="4 5">Total insect</tissue>
    </source>
</reference>
<evidence type="ECO:0000256" key="1">
    <source>
        <dbReference type="SAM" id="Coils"/>
    </source>
</evidence>
<evidence type="ECO:0000313" key="5">
    <source>
        <dbReference type="RefSeq" id="XP_034241450.1"/>
    </source>
</evidence>
<dbReference type="Proteomes" id="UP000515158">
    <property type="component" value="Unplaced"/>
</dbReference>
<keyword evidence="1" id="KW-0175">Coiled coil</keyword>
<sequence length="1088" mass="122151">MDYFNGNKEISTKEFQRKLFDWFEKRGLLSELRAFMRHRMISALYSSESPCPASHFSTETAVSPTLQAMLLLVAEFLVQQEYHYTMSVMVAEAPLLASFPKFSGYVSYMSQTDTIRKGSNFPRYSEKDVQEILEVLGMSSNSESMEHVLRLYTNNNARESLLACVLTALSAIVQNCSNETHKQNKTSRTRMRNINDVDDSTQWIEEIRLILLRAQLTSGQLQQVEDLIRKLHADTANRTRKEERERNNKLNHVREQELLAAALVREETFRAQTKEADEDLRGKQKHLEQVSLQLRQQHDEVLNRLTRVQKHADEVKKQENELAEREKALERKQAMIEEEHHTLSALRAELQDAAHSLRQEHSDTKTIFELSRLQDRCLHLETELKETRNQLFASSINRIERGIQATEIPEPDLSSPQKGLETNATRHEEQHSSGSSLCSSIEKPPGKREKNSQVTLLKRVLQRIQQENTELKAIAAQQRRRIDELTSRATQLANYVAEQSDIPSLVREERLFQVPEKPTQPPPLPPRYIGSRAQSMPAGDVPDAATQQSYIPPPYSPRVHGKDWRRKPKRSMQLITQSTSLSSDESPTEEVLREVRNRLKKLEEESEVVDQRYRDFRARQADCLSSSAPVSFAPREQIPAKLPTGQSFSDAHNLSTGATYPLHQAQFPSPVRYGPPHTSAVRAPTSTVSGLTPNFSVFRRSQIPMPERSIFSLSQMGNPSHLSETMSSVPYYSSALRRSTDGFRNLIGSQSSFMRSSSTRNVTSETNQSVPPVLPTREKKVNLHELKSSQDVKKISLNPISDKTVSQDVSGLPEQQEISNRTCNIDEEATISRLQQVSILNPLPTNEVHDSSNKQMMTNISIDLVEPHASFLNVEQPSGKPVPSPKAPVTQTQEHVSLMVPENAFIVPLVPMVETDQLSGGVEPLPSPHLEKENVIEHHSALVEQPNPPHAQAGEIMQSPERQKTNFVDTTLNEVSTLSSSAGVSITNAGSVKAKITSGITVSFDEGDQETLKASAPTSAIVENKNVKEVHETSNFSPTLLQHIEADSTIPGRASQLLNTSLSSIENSERKVSAGSGGKGTDDDDDFW</sequence>
<gene>
    <name evidence="4 5" type="primary">LOC117645390</name>
</gene>
<feature type="region of interest" description="Disordered" evidence="2">
    <location>
        <begin position="1061"/>
        <end position="1088"/>
    </location>
</feature>
<dbReference type="RefSeq" id="XP_034241450.1">
    <property type="nucleotide sequence ID" value="XM_034385559.1"/>
</dbReference>
<dbReference type="KEGG" id="tpal:117645390"/>
<keyword evidence="3" id="KW-1185">Reference proteome</keyword>
<dbReference type="GeneID" id="117645390"/>
<feature type="coiled-coil region" evidence="1">
    <location>
        <begin position="592"/>
        <end position="619"/>
    </location>
</feature>
<accession>A0A6P8YV90</accession>
<feature type="region of interest" description="Disordered" evidence="2">
    <location>
        <begin position="405"/>
        <end position="453"/>
    </location>
</feature>
<feature type="compositionally biased region" description="Polar residues" evidence="2">
    <location>
        <begin position="573"/>
        <end position="585"/>
    </location>
</feature>